<gene>
    <name evidence="2" type="ORF">CDAR_390191</name>
</gene>
<keyword evidence="3" id="KW-1185">Reference proteome</keyword>
<dbReference type="AlphaFoldDB" id="A0AAV4P0Z9"/>
<evidence type="ECO:0000313" key="2">
    <source>
        <dbReference type="EMBL" id="GIX89579.1"/>
    </source>
</evidence>
<dbReference type="Proteomes" id="UP001054837">
    <property type="component" value="Unassembled WGS sequence"/>
</dbReference>
<sequence length="177" mass="19969">MSPEMRAAPLEARELLSHPTGATRPGVATRCRIGYFLLVPSRNSTARRSCSSVRKALRRSRLKNLTHRTVKTLSRNSRQNETLSSHLIKIALPYLFGNPIPFMHIHCSLSKKKEKTNPDPPLKLRHGNEGEVWQPPCGASGNLTQKQRSNELDGEDDLRRIQVHFEVSQSKLNTKGK</sequence>
<evidence type="ECO:0000256" key="1">
    <source>
        <dbReference type="SAM" id="MobiDB-lite"/>
    </source>
</evidence>
<dbReference type="EMBL" id="BPLQ01002195">
    <property type="protein sequence ID" value="GIX89579.1"/>
    <property type="molecule type" value="Genomic_DNA"/>
</dbReference>
<feature type="region of interest" description="Disordered" evidence="1">
    <location>
        <begin position="127"/>
        <end position="157"/>
    </location>
</feature>
<organism evidence="2 3">
    <name type="scientific">Caerostris darwini</name>
    <dbReference type="NCBI Taxonomy" id="1538125"/>
    <lineage>
        <taxon>Eukaryota</taxon>
        <taxon>Metazoa</taxon>
        <taxon>Ecdysozoa</taxon>
        <taxon>Arthropoda</taxon>
        <taxon>Chelicerata</taxon>
        <taxon>Arachnida</taxon>
        <taxon>Araneae</taxon>
        <taxon>Araneomorphae</taxon>
        <taxon>Entelegynae</taxon>
        <taxon>Araneoidea</taxon>
        <taxon>Araneidae</taxon>
        <taxon>Caerostris</taxon>
    </lineage>
</organism>
<name>A0AAV4P0Z9_9ARAC</name>
<proteinExistence type="predicted"/>
<protein>
    <submittedName>
        <fullName evidence="2">Uncharacterized protein</fullName>
    </submittedName>
</protein>
<evidence type="ECO:0000313" key="3">
    <source>
        <dbReference type="Proteomes" id="UP001054837"/>
    </source>
</evidence>
<reference evidence="2 3" key="1">
    <citation type="submission" date="2021-06" db="EMBL/GenBank/DDBJ databases">
        <title>Caerostris darwini draft genome.</title>
        <authorList>
            <person name="Kono N."/>
            <person name="Arakawa K."/>
        </authorList>
    </citation>
    <scope>NUCLEOTIDE SEQUENCE [LARGE SCALE GENOMIC DNA]</scope>
</reference>
<accession>A0AAV4P0Z9</accession>
<comment type="caution">
    <text evidence="2">The sequence shown here is derived from an EMBL/GenBank/DDBJ whole genome shotgun (WGS) entry which is preliminary data.</text>
</comment>